<feature type="binding site" evidence="9">
    <location>
        <begin position="209"/>
        <end position="210"/>
    </location>
    <ligand>
        <name>substrate</name>
    </ligand>
</feature>
<feature type="site" description="Could be important to modulate the pK values of the two catalytic cysteine residues" evidence="9">
    <location>
        <position position="209"/>
    </location>
</feature>
<keyword evidence="5 9" id="KW-0028">Amino-acid biosynthesis</keyword>
<comment type="subunit">
    <text evidence="9">Homodimer.</text>
</comment>
<feature type="site" description="Important for dimerization" evidence="9">
    <location>
        <position position="269"/>
    </location>
</feature>
<feature type="active site" description="Proton acceptor" evidence="9">
    <location>
        <position position="218"/>
    </location>
</feature>
<feature type="binding site" evidence="9">
    <location>
        <position position="158"/>
    </location>
    <ligand>
        <name>substrate</name>
    </ligand>
</feature>
<feature type="binding site" evidence="9">
    <location>
        <begin position="76"/>
        <end position="77"/>
    </location>
    <ligand>
        <name>substrate</name>
    </ligand>
</feature>
<keyword evidence="12" id="KW-1185">Reference proteome</keyword>
<evidence type="ECO:0000313" key="11">
    <source>
        <dbReference type="EMBL" id="RMA82200.1"/>
    </source>
</evidence>
<accession>A0A3M0ABE7</accession>
<feature type="active site" evidence="10">
    <location>
        <position position="75"/>
    </location>
</feature>
<sequence length="275" mass="30750">MLLKFTKMHGLGNDFIVVDAVSQRVRLTNQQIAQLGDRHFGIGCDQLLIVEAPTRPEMDFKYRIFNGDGSEVEHCGNGARCFAKFVRDQRLIHRDTIHVETKSRDLTLHIRDDGQIRVDMGAPSFEPTELKFDRDKADVYSLKAGDRHFKVSAVSMGNPHIVTRVSQAERYPVEKYGRLLTKHRAFAEGVNVSFAEFVDRNTVRLRVYERGAGETLACGTGACATAVTAIRNDWCDTKVNLLLKGGTLEVEWDGQDGSVFMTGPATTVFSGQIRI</sequence>
<evidence type="ECO:0000313" key="12">
    <source>
        <dbReference type="Proteomes" id="UP000267187"/>
    </source>
</evidence>
<comment type="function">
    <text evidence="9">Catalyzes the stereoinversion of LL-2,6-diaminopimelate (L,L-DAP) to meso-diaminopimelate (meso-DAP), a precursor of L-lysine and an essential component of the bacterial peptidoglycan.</text>
</comment>
<evidence type="ECO:0000256" key="7">
    <source>
        <dbReference type="ARBA" id="ARBA00023235"/>
    </source>
</evidence>
<evidence type="ECO:0000256" key="8">
    <source>
        <dbReference type="ARBA" id="ARBA00051712"/>
    </source>
</evidence>
<dbReference type="NCBIfam" id="TIGR00652">
    <property type="entry name" value="DapF"/>
    <property type="match status" value="1"/>
</dbReference>
<proteinExistence type="inferred from homology"/>
<dbReference type="RefSeq" id="WP_121875547.1">
    <property type="nucleotide sequence ID" value="NZ_REFJ01000001.1"/>
</dbReference>
<evidence type="ECO:0000256" key="5">
    <source>
        <dbReference type="ARBA" id="ARBA00022605"/>
    </source>
</evidence>
<comment type="subcellular location">
    <subcellularLocation>
        <location evidence="9">Cytoplasm</location>
    </subcellularLocation>
</comment>
<dbReference type="PANTHER" id="PTHR31689">
    <property type="entry name" value="DIAMINOPIMELATE EPIMERASE, CHLOROPLASTIC"/>
    <property type="match status" value="1"/>
</dbReference>
<dbReference type="GO" id="GO:0008837">
    <property type="term" value="F:diaminopimelate epimerase activity"/>
    <property type="evidence" value="ECO:0007669"/>
    <property type="project" value="UniProtKB-UniRule"/>
</dbReference>
<feature type="binding site" evidence="9">
    <location>
        <position position="13"/>
    </location>
    <ligand>
        <name>substrate</name>
    </ligand>
</feature>
<reference evidence="11 12" key="1">
    <citation type="submission" date="2018-10" db="EMBL/GenBank/DDBJ databases">
        <title>Genomic Encyclopedia of Type Strains, Phase IV (KMG-IV): sequencing the most valuable type-strain genomes for metagenomic binning, comparative biology and taxonomic classification.</title>
        <authorList>
            <person name="Goeker M."/>
        </authorList>
    </citation>
    <scope>NUCLEOTIDE SEQUENCE [LARGE SCALE GENOMIC DNA]</scope>
    <source>
        <strain evidence="11 12">DSM 25080</strain>
    </source>
</reference>
<dbReference type="HAMAP" id="MF_00197">
    <property type="entry name" value="DAP_epimerase"/>
    <property type="match status" value="1"/>
</dbReference>
<dbReference type="Pfam" id="PF01678">
    <property type="entry name" value="DAP_epimerase"/>
    <property type="match status" value="2"/>
</dbReference>
<feature type="site" description="Could be important to modulate the pK values of the two catalytic cysteine residues" evidence="9">
    <location>
        <position position="160"/>
    </location>
</feature>
<comment type="caution">
    <text evidence="11">The sequence shown here is derived from an EMBL/GenBank/DDBJ whole genome shotgun (WGS) entry which is preliminary data.</text>
</comment>
<keyword evidence="6 9" id="KW-0457">Lysine biosynthesis</keyword>
<feature type="active site" description="Proton donor" evidence="9">
    <location>
        <position position="75"/>
    </location>
</feature>
<feature type="binding site" evidence="9">
    <location>
        <begin position="219"/>
        <end position="220"/>
    </location>
    <ligand>
        <name>substrate</name>
    </ligand>
</feature>
<protein>
    <recommendedName>
        <fullName evidence="3 9">Diaminopimelate epimerase</fullName>
        <shortName evidence="9">DAP epimerase</shortName>
        <ecNumber evidence="3 9">5.1.1.7</ecNumber>
    </recommendedName>
    <alternativeName>
        <fullName evidence="9">PLP-independent amino acid racemase</fullName>
    </alternativeName>
</protein>
<evidence type="ECO:0000256" key="3">
    <source>
        <dbReference type="ARBA" id="ARBA00013080"/>
    </source>
</evidence>
<feature type="binding site" evidence="9">
    <location>
        <position position="46"/>
    </location>
    <ligand>
        <name>substrate</name>
    </ligand>
</feature>
<gene>
    <name evidence="9" type="primary">dapF</name>
    <name evidence="11" type="ORF">DFR27_0148</name>
</gene>
<dbReference type="FunFam" id="3.10.310.10:FF:000001">
    <property type="entry name" value="Diaminopimelate epimerase"/>
    <property type="match status" value="1"/>
</dbReference>
<dbReference type="EMBL" id="REFJ01000001">
    <property type="protein sequence ID" value="RMA82200.1"/>
    <property type="molecule type" value="Genomic_DNA"/>
</dbReference>
<keyword evidence="4 9" id="KW-0963">Cytoplasm</keyword>
<evidence type="ECO:0000256" key="6">
    <source>
        <dbReference type="ARBA" id="ARBA00023154"/>
    </source>
</evidence>
<comment type="pathway">
    <text evidence="1 9">Amino-acid biosynthesis; L-lysine biosynthesis via DAP pathway; DL-2,6-diaminopimelate from LL-2,6-diaminopimelate: step 1/1.</text>
</comment>
<organism evidence="11 12">
    <name type="scientific">Umboniibacter marinipuniceus</name>
    <dbReference type="NCBI Taxonomy" id="569599"/>
    <lineage>
        <taxon>Bacteria</taxon>
        <taxon>Pseudomonadati</taxon>
        <taxon>Pseudomonadota</taxon>
        <taxon>Gammaproteobacteria</taxon>
        <taxon>Cellvibrionales</taxon>
        <taxon>Cellvibrionaceae</taxon>
        <taxon>Umboniibacter</taxon>
    </lineage>
</organism>
<evidence type="ECO:0000256" key="2">
    <source>
        <dbReference type="ARBA" id="ARBA00010219"/>
    </source>
</evidence>
<dbReference type="Proteomes" id="UP000267187">
    <property type="component" value="Unassembled WGS sequence"/>
</dbReference>
<dbReference type="AlphaFoldDB" id="A0A3M0ABE7"/>
<dbReference type="PANTHER" id="PTHR31689:SF0">
    <property type="entry name" value="DIAMINOPIMELATE EPIMERASE"/>
    <property type="match status" value="1"/>
</dbReference>
<comment type="similarity">
    <text evidence="2 9">Belongs to the diaminopimelate epimerase family.</text>
</comment>
<evidence type="ECO:0000256" key="9">
    <source>
        <dbReference type="HAMAP-Rule" id="MF_00197"/>
    </source>
</evidence>
<feature type="binding site" evidence="9">
    <location>
        <position position="66"/>
    </location>
    <ligand>
        <name>substrate</name>
    </ligand>
</feature>
<dbReference type="InterPro" id="IPR001653">
    <property type="entry name" value="DAP_epimerase_DapF"/>
</dbReference>
<evidence type="ECO:0000256" key="1">
    <source>
        <dbReference type="ARBA" id="ARBA00005196"/>
    </source>
</evidence>
<keyword evidence="7 9" id="KW-0413">Isomerase</keyword>
<dbReference type="UniPathway" id="UPA00034">
    <property type="reaction ID" value="UER00025"/>
</dbReference>
<feature type="binding site" evidence="9">
    <location>
        <position position="191"/>
    </location>
    <ligand>
        <name>substrate</name>
    </ligand>
</feature>
<dbReference type="GO" id="GO:0005829">
    <property type="term" value="C:cytosol"/>
    <property type="evidence" value="ECO:0007669"/>
    <property type="project" value="TreeGrafter"/>
</dbReference>
<evidence type="ECO:0000256" key="10">
    <source>
        <dbReference type="PROSITE-ProRule" id="PRU10125"/>
    </source>
</evidence>
<comment type="catalytic activity">
    <reaction evidence="8 9">
        <text>(2S,6S)-2,6-diaminopimelate = meso-2,6-diaminopimelate</text>
        <dbReference type="Rhea" id="RHEA:15393"/>
        <dbReference type="ChEBI" id="CHEBI:57609"/>
        <dbReference type="ChEBI" id="CHEBI:57791"/>
        <dbReference type="EC" id="5.1.1.7"/>
    </reaction>
</comment>
<dbReference type="GO" id="GO:0009089">
    <property type="term" value="P:lysine biosynthetic process via diaminopimelate"/>
    <property type="evidence" value="ECO:0007669"/>
    <property type="project" value="UniProtKB-UniRule"/>
</dbReference>
<dbReference type="EC" id="5.1.1.7" evidence="3 9"/>
<dbReference type="InterPro" id="IPR018510">
    <property type="entry name" value="DAP_epimerase_AS"/>
</dbReference>
<name>A0A3M0ABE7_9GAMM</name>
<evidence type="ECO:0000256" key="4">
    <source>
        <dbReference type="ARBA" id="ARBA00022490"/>
    </source>
</evidence>
<dbReference type="SUPFAM" id="SSF54506">
    <property type="entry name" value="Diaminopimelate epimerase-like"/>
    <property type="match status" value="1"/>
</dbReference>
<dbReference type="PROSITE" id="PS01326">
    <property type="entry name" value="DAP_EPIMERASE"/>
    <property type="match status" value="1"/>
</dbReference>
<dbReference type="Gene3D" id="3.10.310.10">
    <property type="entry name" value="Diaminopimelate Epimerase, Chain A, domain 1"/>
    <property type="match status" value="2"/>
</dbReference>
<dbReference type="OrthoDB" id="9805408at2"/>